<keyword evidence="2" id="KW-0547">Nucleotide-binding</keyword>
<dbReference type="AlphaFoldDB" id="A0A3S3RXC2"/>
<feature type="domain" description="Response regulatory" evidence="11">
    <location>
        <begin position="11"/>
        <end position="125"/>
    </location>
</feature>
<dbReference type="PROSITE" id="PS50110">
    <property type="entry name" value="RESPONSE_REGULATORY"/>
    <property type="match status" value="1"/>
</dbReference>
<evidence type="ECO:0000256" key="6">
    <source>
        <dbReference type="ARBA" id="ARBA00023125"/>
    </source>
</evidence>
<dbReference type="InterPro" id="IPR011006">
    <property type="entry name" value="CheY-like_superfamily"/>
</dbReference>
<evidence type="ECO:0000256" key="9">
    <source>
        <dbReference type="SAM" id="Coils"/>
    </source>
</evidence>
<evidence type="ECO:0000256" key="2">
    <source>
        <dbReference type="ARBA" id="ARBA00022741"/>
    </source>
</evidence>
<dbReference type="Proteomes" id="UP000288892">
    <property type="component" value="Unassembled WGS sequence"/>
</dbReference>
<evidence type="ECO:0000256" key="3">
    <source>
        <dbReference type="ARBA" id="ARBA00022840"/>
    </source>
</evidence>
<evidence type="ECO:0000259" key="11">
    <source>
        <dbReference type="PROSITE" id="PS50110"/>
    </source>
</evidence>
<sequence length="464" mass="51642">MNDSAENILKHVLIVDDEENMRHMLSVLLTGEGYLVDTAANGKEAIGLLESREFDFVLCDIRMPEMDGLAFLGAAEAVEHGATVIMMSAFGSVDTALEAMKRGAYDFISKPFKTDEVVLVLKKAEERERLRRENIFLKRKIAELEKKSGFGAMIGKSKAMQEVFTLAEKVAEHPTTVLITGESGTGKELVAAGIHAKSGRADKPFIAVNCGSVPENLLESEFFGYVRGAFTGADRDKKGLFEEAHKGTLFLDEIGELPLSMQVKLLRVLQEQEIRLIGSAQRKKIDVRILAATARDISGEVQQGRFREDLFYRLNVINILVPPLRNRSEDIPVLCDYFVKKFTKSLNRPDIEGLSHAALQQLLVHAWPGNVRELENVLERAVILTEGPHILPENLPENIQGSHADNVSDFLAGISSVKEGRRRVEERLIRQALEATEGNKSKAAQILEISYPSLLSKIKEFQKH</sequence>
<dbReference type="SUPFAM" id="SSF46689">
    <property type="entry name" value="Homeodomain-like"/>
    <property type="match status" value="1"/>
</dbReference>
<dbReference type="GO" id="GO:0006355">
    <property type="term" value="P:regulation of DNA-templated transcription"/>
    <property type="evidence" value="ECO:0007669"/>
    <property type="project" value="InterPro"/>
</dbReference>
<dbReference type="GO" id="GO:0043565">
    <property type="term" value="F:sequence-specific DNA binding"/>
    <property type="evidence" value="ECO:0007669"/>
    <property type="project" value="InterPro"/>
</dbReference>
<dbReference type="EMBL" id="MTKR01000006">
    <property type="protein sequence ID" value="RWX50911.1"/>
    <property type="molecule type" value="Genomic_DNA"/>
</dbReference>
<evidence type="ECO:0000313" key="14">
    <source>
        <dbReference type="Proteomes" id="UP000287615"/>
    </source>
</evidence>
<dbReference type="Gene3D" id="3.40.50.2300">
    <property type="match status" value="1"/>
</dbReference>
<dbReference type="GO" id="GO:0000160">
    <property type="term" value="P:phosphorelay signal transduction system"/>
    <property type="evidence" value="ECO:0007669"/>
    <property type="project" value="UniProtKB-KW"/>
</dbReference>
<dbReference type="InterPro" id="IPR003593">
    <property type="entry name" value="AAA+_ATPase"/>
</dbReference>
<feature type="modified residue" description="4-aspartylphosphate" evidence="8">
    <location>
        <position position="60"/>
    </location>
</feature>
<dbReference type="InterPro" id="IPR025662">
    <property type="entry name" value="Sigma_54_int_dom_ATP-bd_1"/>
</dbReference>
<dbReference type="Pfam" id="PF00072">
    <property type="entry name" value="Response_reg"/>
    <property type="match status" value="1"/>
</dbReference>
<dbReference type="Pfam" id="PF02954">
    <property type="entry name" value="HTH_8"/>
    <property type="match status" value="1"/>
</dbReference>
<dbReference type="PROSITE" id="PS00675">
    <property type="entry name" value="SIGMA54_INTERACT_1"/>
    <property type="match status" value="1"/>
</dbReference>
<dbReference type="PANTHER" id="PTHR32071:SF113">
    <property type="entry name" value="ALGINATE BIOSYNTHESIS TRANSCRIPTIONAL REGULATORY PROTEIN ALGB"/>
    <property type="match status" value="1"/>
</dbReference>
<evidence type="ECO:0000259" key="10">
    <source>
        <dbReference type="PROSITE" id="PS50045"/>
    </source>
</evidence>
<evidence type="ECO:0000256" key="4">
    <source>
        <dbReference type="ARBA" id="ARBA00023012"/>
    </source>
</evidence>
<evidence type="ECO:0000256" key="1">
    <source>
        <dbReference type="ARBA" id="ARBA00022553"/>
    </source>
</evidence>
<keyword evidence="15" id="KW-1185">Reference proteome</keyword>
<keyword evidence="5" id="KW-0805">Transcription regulation</keyword>
<dbReference type="SMART" id="SM00382">
    <property type="entry name" value="AAA"/>
    <property type="match status" value="1"/>
</dbReference>
<dbReference type="SUPFAM" id="SSF52172">
    <property type="entry name" value="CheY-like"/>
    <property type="match status" value="1"/>
</dbReference>
<dbReference type="PRINTS" id="PR01590">
    <property type="entry name" value="HTHFIS"/>
</dbReference>
<accession>A0A3S3RXC2</accession>
<dbReference type="InterPro" id="IPR009057">
    <property type="entry name" value="Homeodomain-like_sf"/>
</dbReference>
<dbReference type="PROSITE" id="PS00688">
    <property type="entry name" value="SIGMA54_INTERACT_3"/>
    <property type="match status" value="1"/>
</dbReference>
<name>A0A3S3RXC2_9BACT</name>
<dbReference type="InterPro" id="IPR002197">
    <property type="entry name" value="HTH_Fis"/>
</dbReference>
<dbReference type="PANTHER" id="PTHR32071">
    <property type="entry name" value="TRANSCRIPTIONAL REGULATORY PROTEIN"/>
    <property type="match status" value="1"/>
</dbReference>
<dbReference type="InterPro" id="IPR025943">
    <property type="entry name" value="Sigma_54_int_dom_ATP-bd_2"/>
</dbReference>
<keyword evidence="9" id="KW-0175">Coiled coil</keyword>
<keyword evidence="4" id="KW-0902">Two-component regulatory system</keyword>
<dbReference type="SUPFAM" id="SSF52540">
    <property type="entry name" value="P-loop containing nucleoside triphosphate hydrolases"/>
    <property type="match status" value="1"/>
</dbReference>
<comment type="caution">
    <text evidence="12">The sequence shown here is derived from an EMBL/GenBank/DDBJ whole genome shotgun (WGS) entry which is preliminary data.</text>
</comment>
<dbReference type="Gene3D" id="1.10.10.60">
    <property type="entry name" value="Homeodomain-like"/>
    <property type="match status" value="1"/>
</dbReference>
<dbReference type="FunFam" id="3.40.50.300:FF:000006">
    <property type="entry name" value="DNA-binding transcriptional regulator NtrC"/>
    <property type="match status" value="1"/>
</dbReference>
<dbReference type="CDD" id="cd00009">
    <property type="entry name" value="AAA"/>
    <property type="match status" value="1"/>
</dbReference>
<evidence type="ECO:0000313" key="15">
    <source>
        <dbReference type="Proteomes" id="UP000288892"/>
    </source>
</evidence>
<keyword evidence="3" id="KW-0067">ATP-binding</keyword>
<dbReference type="InterPro" id="IPR001789">
    <property type="entry name" value="Sig_transdc_resp-reg_receiver"/>
</dbReference>
<dbReference type="FunFam" id="3.40.50.2300:FF:000018">
    <property type="entry name" value="DNA-binding transcriptional regulator NtrC"/>
    <property type="match status" value="1"/>
</dbReference>
<feature type="coiled-coil region" evidence="9">
    <location>
        <begin position="120"/>
        <end position="147"/>
    </location>
</feature>
<evidence type="ECO:0000256" key="8">
    <source>
        <dbReference type="PROSITE-ProRule" id="PRU00169"/>
    </source>
</evidence>
<dbReference type="InterPro" id="IPR058031">
    <property type="entry name" value="AAA_lid_NorR"/>
</dbReference>
<dbReference type="SMART" id="SM00448">
    <property type="entry name" value="REC"/>
    <property type="match status" value="1"/>
</dbReference>
<dbReference type="Pfam" id="PF25601">
    <property type="entry name" value="AAA_lid_14"/>
    <property type="match status" value="1"/>
</dbReference>
<protein>
    <submittedName>
        <fullName evidence="12">Two component, sigma54 specific, transcriptional regulator, Fis family</fullName>
    </submittedName>
</protein>
<keyword evidence="1 8" id="KW-0597">Phosphoprotein</keyword>
<evidence type="ECO:0000313" key="13">
    <source>
        <dbReference type="EMBL" id="RWX52259.1"/>
    </source>
</evidence>
<dbReference type="InterPro" id="IPR027417">
    <property type="entry name" value="P-loop_NTPase"/>
</dbReference>
<organism evidence="12 14">
    <name type="scientific">Candidatus Electrothrix marina</name>
    <dbReference type="NCBI Taxonomy" id="1859130"/>
    <lineage>
        <taxon>Bacteria</taxon>
        <taxon>Pseudomonadati</taxon>
        <taxon>Thermodesulfobacteriota</taxon>
        <taxon>Desulfobulbia</taxon>
        <taxon>Desulfobulbales</taxon>
        <taxon>Desulfobulbaceae</taxon>
        <taxon>Candidatus Electrothrix</taxon>
    </lineage>
</organism>
<dbReference type="Gene3D" id="1.10.8.60">
    <property type="match status" value="1"/>
</dbReference>
<keyword evidence="7" id="KW-0804">Transcription</keyword>
<dbReference type="Pfam" id="PF00158">
    <property type="entry name" value="Sigma54_activat"/>
    <property type="match status" value="1"/>
</dbReference>
<reference evidence="14 15" key="1">
    <citation type="submission" date="2017-01" db="EMBL/GenBank/DDBJ databases">
        <title>The cable genome- insights into the physiology and evolution of filamentous bacteria capable of sulfide oxidation via long distance electron transfer.</title>
        <authorList>
            <person name="Schreiber L."/>
            <person name="Bjerg J.T."/>
            <person name="Boggild A."/>
            <person name="Van De Vossenberg J."/>
            <person name="Meysman F."/>
            <person name="Nielsen L.P."/>
            <person name="Schramm A."/>
            <person name="Kjeldsen K.U."/>
        </authorList>
    </citation>
    <scope>NUCLEOTIDE SEQUENCE [LARGE SCALE GENOMIC DNA]</scope>
    <source>
        <strain evidence="12">A3</strain>
        <strain evidence="13">A5</strain>
    </source>
</reference>
<gene>
    <name evidence="12" type="ORF">VU00_10063</name>
    <name evidence="13" type="ORF">VU01_10242</name>
</gene>
<evidence type="ECO:0000313" key="12">
    <source>
        <dbReference type="EMBL" id="RWX50911.1"/>
    </source>
</evidence>
<dbReference type="InterPro" id="IPR002078">
    <property type="entry name" value="Sigma_54_int"/>
</dbReference>
<dbReference type="InterPro" id="IPR025944">
    <property type="entry name" value="Sigma_54_int_dom_CS"/>
</dbReference>
<dbReference type="EMBL" id="MTKS01000024">
    <property type="protein sequence ID" value="RWX52259.1"/>
    <property type="molecule type" value="Genomic_DNA"/>
</dbReference>
<dbReference type="PROSITE" id="PS00676">
    <property type="entry name" value="SIGMA54_INTERACT_2"/>
    <property type="match status" value="1"/>
</dbReference>
<evidence type="ECO:0000256" key="7">
    <source>
        <dbReference type="ARBA" id="ARBA00023163"/>
    </source>
</evidence>
<dbReference type="PROSITE" id="PS50045">
    <property type="entry name" value="SIGMA54_INTERACT_4"/>
    <property type="match status" value="1"/>
</dbReference>
<evidence type="ECO:0000256" key="5">
    <source>
        <dbReference type="ARBA" id="ARBA00023015"/>
    </source>
</evidence>
<dbReference type="GO" id="GO:0005524">
    <property type="term" value="F:ATP binding"/>
    <property type="evidence" value="ECO:0007669"/>
    <property type="project" value="UniProtKB-KW"/>
</dbReference>
<feature type="domain" description="Sigma-54 factor interaction" evidence="10">
    <location>
        <begin position="153"/>
        <end position="383"/>
    </location>
</feature>
<dbReference type="Proteomes" id="UP000287615">
    <property type="component" value="Unassembled WGS sequence"/>
</dbReference>
<keyword evidence="6" id="KW-0238">DNA-binding</keyword>
<proteinExistence type="predicted"/>
<dbReference type="Gene3D" id="3.40.50.300">
    <property type="entry name" value="P-loop containing nucleotide triphosphate hydrolases"/>
    <property type="match status" value="1"/>
</dbReference>